<dbReference type="WBParaSite" id="ES5_v2.g23959.t1">
    <property type="protein sequence ID" value="ES5_v2.g23959.t1"/>
    <property type="gene ID" value="ES5_v2.g23959"/>
</dbReference>
<protein>
    <submittedName>
        <fullName evidence="2">Uncharacterized protein</fullName>
    </submittedName>
</protein>
<dbReference type="Proteomes" id="UP000887579">
    <property type="component" value="Unplaced"/>
</dbReference>
<reference evidence="2" key="1">
    <citation type="submission" date="2022-11" db="UniProtKB">
        <authorList>
            <consortium name="WormBaseParasite"/>
        </authorList>
    </citation>
    <scope>IDENTIFICATION</scope>
</reference>
<sequence>MKVNIINPKGVHHVVWKLLKRIWAPEINVQKKFMSANTKKDVFLSLNKESNVAHVLILGVYENYDDAEKKMLHVFICKISQKAWVRTLYSEIVKKYPDFRLIIYDAPRDEIVVTVKNLYYIQKEAGGISLADAAFSFYQLKKDCGNSCIDWNKSYFEDSETVYCASNVAMPLDFALSENPTRWSTSNPKGDKEDDF</sequence>
<evidence type="ECO:0000313" key="2">
    <source>
        <dbReference type="WBParaSite" id="ES5_v2.g23959.t1"/>
    </source>
</evidence>
<evidence type="ECO:0000313" key="1">
    <source>
        <dbReference type="Proteomes" id="UP000887579"/>
    </source>
</evidence>
<accession>A0AC34G433</accession>
<organism evidence="1 2">
    <name type="scientific">Panagrolaimus sp. ES5</name>
    <dbReference type="NCBI Taxonomy" id="591445"/>
    <lineage>
        <taxon>Eukaryota</taxon>
        <taxon>Metazoa</taxon>
        <taxon>Ecdysozoa</taxon>
        <taxon>Nematoda</taxon>
        <taxon>Chromadorea</taxon>
        <taxon>Rhabditida</taxon>
        <taxon>Tylenchina</taxon>
        <taxon>Panagrolaimomorpha</taxon>
        <taxon>Panagrolaimoidea</taxon>
        <taxon>Panagrolaimidae</taxon>
        <taxon>Panagrolaimus</taxon>
    </lineage>
</organism>
<proteinExistence type="predicted"/>
<name>A0AC34G433_9BILA</name>